<proteinExistence type="predicted"/>
<dbReference type="InterPro" id="IPR002937">
    <property type="entry name" value="Amino_oxidase"/>
</dbReference>
<dbReference type="PANTHER" id="PTHR42923:SF46">
    <property type="entry name" value="AMINE OXIDASE"/>
    <property type="match status" value="1"/>
</dbReference>
<comment type="caution">
    <text evidence="2">The sequence shown here is derived from an EMBL/GenBank/DDBJ whole genome shotgun (WGS) entry which is preliminary data.</text>
</comment>
<feature type="domain" description="Amine oxidase" evidence="1">
    <location>
        <begin position="10"/>
        <end position="425"/>
    </location>
</feature>
<protein>
    <submittedName>
        <fullName evidence="2">Oxidoreductase</fullName>
    </submittedName>
</protein>
<dbReference type="SUPFAM" id="SSF51905">
    <property type="entry name" value="FAD/NAD(P)-binding domain"/>
    <property type="match status" value="1"/>
</dbReference>
<dbReference type="OrthoDB" id="9803192at2"/>
<evidence type="ECO:0000313" key="2">
    <source>
        <dbReference type="EMBL" id="OAN45045.1"/>
    </source>
</evidence>
<dbReference type="InterPro" id="IPR036188">
    <property type="entry name" value="FAD/NAD-bd_sf"/>
</dbReference>
<dbReference type="GO" id="GO:0016491">
    <property type="term" value="F:oxidoreductase activity"/>
    <property type="evidence" value="ECO:0007669"/>
    <property type="project" value="InterPro"/>
</dbReference>
<dbReference type="Gene3D" id="3.50.50.60">
    <property type="entry name" value="FAD/NAD(P)-binding domain"/>
    <property type="match status" value="1"/>
</dbReference>
<organism evidence="2 3">
    <name type="scientific">Chloroflexus islandicus</name>
    <dbReference type="NCBI Taxonomy" id="1707952"/>
    <lineage>
        <taxon>Bacteria</taxon>
        <taxon>Bacillati</taxon>
        <taxon>Chloroflexota</taxon>
        <taxon>Chloroflexia</taxon>
        <taxon>Chloroflexales</taxon>
        <taxon>Chloroflexineae</taxon>
        <taxon>Chloroflexaceae</taxon>
        <taxon>Chloroflexus</taxon>
    </lineage>
</organism>
<dbReference type="InterPro" id="IPR050464">
    <property type="entry name" value="Zeta_carotene_desat/Oxidored"/>
</dbReference>
<gene>
    <name evidence="2" type="ORF">A6A03_02510</name>
</gene>
<dbReference type="PRINTS" id="PR00419">
    <property type="entry name" value="ADXRDTASE"/>
</dbReference>
<dbReference type="RefSeq" id="WP_066788421.1">
    <property type="nucleotide sequence ID" value="NZ_LWQS01000060.1"/>
</dbReference>
<dbReference type="AlphaFoldDB" id="A0A178MAH3"/>
<dbReference type="Proteomes" id="UP000078287">
    <property type="component" value="Unassembled WGS sequence"/>
</dbReference>
<name>A0A178MAH3_9CHLR</name>
<accession>A0A178MAH3</accession>
<dbReference type="EMBL" id="LWQS01000060">
    <property type="protein sequence ID" value="OAN45045.1"/>
    <property type="molecule type" value="Genomic_DNA"/>
</dbReference>
<keyword evidence="3" id="KW-1185">Reference proteome</keyword>
<dbReference type="Pfam" id="PF01593">
    <property type="entry name" value="Amino_oxidase"/>
    <property type="match status" value="1"/>
</dbReference>
<evidence type="ECO:0000313" key="3">
    <source>
        <dbReference type="Proteomes" id="UP000078287"/>
    </source>
</evidence>
<dbReference type="NCBIfam" id="NF005560">
    <property type="entry name" value="PRK07233.1"/>
    <property type="match status" value="1"/>
</dbReference>
<dbReference type="STRING" id="1707952.A6A03_02510"/>
<evidence type="ECO:0000259" key="1">
    <source>
        <dbReference type="Pfam" id="PF01593"/>
    </source>
</evidence>
<dbReference type="PANTHER" id="PTHR42923">
    <property type="entry name" value="PROTOPORPHYRINOGEN OXIDASE"/>
    <property type="match status" value="1"/>
</dbReference>
<reference evidence="2 3" key="1">
    <citation type="submission" date="2016-04" db="EMBL/GenBank/DDBJ databases">
        <title>Chloroflexus islandicus sp. nov., a thermophilic filamentous anoxygenic phototrophic bacterium from geyser Strokkur (Iceland).</title>
        <authorList>
            <person name="Gaisin V.A."/>
            <person name="Kalashnikov A.M."/>
            <person name="Sukhacheva M.V."/>
            <person name="Grouzdev D.S."/>
            <person name="Ivanov T.M."/>
            <person name="Kuznetsov B."/>
            <person name="Gorlenko V.M."/>
        </authorList>
    </citation>
    <scope>NUCLEOTIDE SEQUENCE [LARGE SCALE GENOMIC DNA]</scope>
    <source>
        <strain evidence="3">isl-2</strain>
    </source>
</reference>
<sequence length="439" mass="49718">MKIAIVGAGIAGLSAAYDLAGRGHAVTVYEAGEQVGGLASGFRDPAWQWPLERFYHHIFTTDHAIINLTNEIGMRDRLFFRAPVTAQWWRGRGYALDGVLPVLRFPGLPFLDRLRFGVSAFYLKFITSNWQRLEQVTATAWTERYSGRNVARVIWHPLLEGKFGPHADEVNMAWLWARLRARSFKLGYFQGGFQAFADGLCAACAQRGVQVWRKTPVKAVTQNETGWQVIAGDHPPTDYDALLVTGAPGLLARLVPHLPASYLGQLRQLRSMGAVVMTIALRQPLTNGIYWLNLPKDEFPFLALVEHTNFIEPDYYGGDRLLYCGDYLDPDHEYFQLTPEALLERFMPALRQINPAFRREWVRAYWLHRETYAQPIVPVNHSRNIPSIATPLPGLYWASMSQVYPWDRGTNYAVELGRRAAQIILARPHPTAQPVPSGY</sequence>